<reference evidence="7" key="1">
    <citation type="submission" date="2021-03" db="EMBL/GenBank/DDBJ databases">
        <title>Genomic Encyclopedia of Type Strains, Phase IV (KMG-V): Genome sequencing to study the core and pangenomes of soil and plant-associated prokaryotes.</title>
        <authorList>
            <person name="Whitman W."/>
        </authorList>
    </citation>
    <scope>NUCLEOTIDE SEQUENCE</scope>
    <source>
        <strain evidence="7">C4</strain>
    </source>
</reference>
<evidence type="ECO:0000256" key="4">
    <source>
        <dbReference type="ARBA" id="ARBA00025765"/>
    </source>
</evidence>
<dbReference type="OrthoDB" id="30537at2157"/>
<organism evidence="7 8">
    <name type="scientific">Methanococcus voltae</name>
    <dbReference type="NCBI Taxonomy" id="2188"/>
    <lineage>
        <taxon>Archaea</taxon>
        <taxon>Methanobacteriati</taxon>
        <taxon>Methanobacteriota</taxon>
        <taxon>Methanomada group</taxon>
        <taxon>Methanococci</taxon>
        <taxon>Methanococcales</taxon>
        <taxon>Methanococcaceae</taxon>
        <taxon>Methanococcus</taxon>
    </lineage>
</organism>
<comment type="subcellular location">
    <subcellularLocation>
        <location evidence="5">Cytoplasm</location>
    </subcellularLocation>
</comment>
<dbReference type="GO" id="GO:0003677">
    <property type="term" value="F:DNA binding"/>
    <property type="evidence" value="ECO:0007669"/>
    <property type="project" value="InterPro"/>
</dbReference>
<dbReference type="InterPro" id="IPR020608">
    <property type="entry name" value="RNA_pol_subH/Rpb5_CS"/>
</dbReference>
<dbReference type="RefSeq" id="WP_209590380.1">
    <property type="nucleotide sequence ID" value="NZ_JAGGMO010000001.1"/>
</dbReference>
<dbReference type="InterPro" id="IPR014381">
    <property type="entry name" value="Arch_Rpo5/euc_Rpb5"/>
</dbReference>
<evidence type="ECO:0000256" key="3">
    <source>
        <dbReference type="ARBA" id="ARBA00023163"/>
    </source>
</evidence>
<evidence type="ECO:0000256" key="2">
    <source>
        <dbReference type="ARBA" id="ARBA00022695"/>
    </source>
</evidence>
<gene>
    <name evidence="5" type="primary">rpo5</name>
    <name evidence="5" type="synonym">rpoH</name>
    <name evidence="7" type="ORF">J3E07_000342</name>
</gene>
<dbReference type="EMBL" id="JAGGMV010000001">
    <property type="protein sequence ID" value="MBP2200944.1"/>
    <property type="molecule type" value="Genomic_DNA"/>
</dbReference>
<keyword evidence="2 5" id="KW-0548">Nucleotidyltransferase</keyword>
<dbReference type="PROSITE" id="PS01110">
    <property type="entry name" value="RNA_POL_H_23KD"/>
    <property type="match status" value="1"/>
</dbReference>
<dbReference type="GO" id="GO:0005737">
    <property type="term" value="C:cytoplasm"/>
    <property type="evidence" value="ECO:0007669"/>
    <property type="project" value="UniProtKB-SubCell"/>
</dbReference>
<accession>A0A8J7RMH2</accession>
<evidence type="ECO:0000313" key="8">
    <source>
        <dbReference type="Proteomes" id="UP000740329"/>
    </source>
</evidence>
<dbReference type="GO" id="GO:0000428">
    <property type="term" value="C:DNA-directed RNA polymerase complex"/>
    <property type="evidence" value="ECO:0007669"/>
    <property type="project" value="UniProtKB-KW"/>
</dbReference>
<keyword evidence="5 7" id="KW-0808">Transferase</keyword>
<evidence type="ECO:0000259" key="6">
    <source>
        <dbReference type="Pfam" id="PF01191"/>
    </source>
</evidence>
<dbReference type="SUPFAM" id="SSF55287">
    <property type="entry name" value="RPB5-like RNA polymerase subunit"/>
    <property type="match status" value="1"/>
</dbReference>
<evidence type="ECO:0000256" key="5">
    <source>
        <dbReference type="HAMAP-Rule" id="MF_00025"/>
    </source>
</evidence>
<evidence type="ECO:0000313" key="7">
    <source>
        <dbReference type="EMBL" id="MBP2200944.1"/>
    </source>
</evidence>
<evidence type="ECO:0000256" key="1">
    <source>
        <dbReference type="ARBA" id="ARBA00022478"/>
    </source>
</evidence>
<dbReference type="GO" id="GO:0042797">
    <property type="term" value="P:tRNA transcription by RNA polymerase III"/>
    <property type="evidence" value="ECO:0007669"/>
    <property type="project" value="TreeGrafter"/>
</dbReference>
<dbReference type="Pfam" id="PF01191">
    <property type="entry name" value="RNA_pol_Rpb5_C"/>
    <property type="match status" value="1"/>
</dbReference>
<dbReference type="Gene3D" id="3.90.940.20">
    <property type="entry name" value="RPB5-like RNA polymerase subunit"/>
    <property type="match status" value="1"/>
</dbReference>
<name>A0A8J7RMH2_METVO</name>
<protein>
    <recommendedName>
        <fullName evidence="5">DNA-directed RNA polymerase subunit Rpo5</fullName>
        <ecNumber evidence="5">2.7.7.6</ecNumber>
    </recommendedName>
    <alternativeName>
        <fullName evidence="5">DNA-directed RNA polymerase subunit H</fullName>
    </alternativeName>
</protein>
<keyword evidence="3 5" id="KW-0804">Transcription</keyword>
<dbReference type="GO" id="GO:0003899">
    <property type="term" value="F:DNA-directed RNA polymerase activity"/>
    <property type="evidence" value="ECO:0007669"/>
    <property type="project" value="UniProtKB-UniRule"/>
</dbReference>
<dbReference type="NCBIfam" id="NF007129">
    <property type="entry name" value="PRK09570.1"/>
    <property type="match status" value="1"/>
</dbReference>
<dbReference type="AlphaFoldDB" id="A0A8J7RMH2"/>
<comment type="subunit">
    <text evidence="5">Part of the RNA polymerase complex.</text>
</comment>
<proteinExistence type="inferred from homology"/>
<dbReference type="HAMAP" id="MF_00025">
    <property type="entry name" value="RNApol_Rpo5_RPB5"/>
    <property type="match status" value="1"/>
</dbReference>
<keyword evidence="1 5" id="KW-0240">DNA-directed RNA polymerase</keyword>
<dbReference type="PANTHER" id="PTHR10535:SF0">
    <property type="entry name" value="DNA-DIRECTED RNA POLYMERASES I, II, AND III SUBUNIT RPABC1"/>
    <property type="match status" value="1"/>
</dbReference>
<comment type="caution">
    <text evidence="7">The sequence shown here is derived from an EMBL/GenBank/DDBJ whole genome shotgun (WGS) entry which is preliminary data.</text>
</comment>
<dbReference type="EC" id="2.7.7.6" evidence="5"/>
<comment type="function">
    <text evidence="5">DNA-dependent RNA polymerase (RNAP) catalyzes the transcription of DNA into RNA using the four ribonucleoside triphosphates as substrates.</text>
</comment>
<feature type="domain" description="RNA polymerase subunit H/Rpb5 C-terminal" evidence="6">
    <location>
        <begin position="2"/>
        <end position="73"/>
    </location>
</feature>
<dbReference type="InterPro" id="IPR000783">
    <property type="entry name" value="RNA_pol_subH/Rpb5_C"/>
</dbReference>
<dbReference type="GO" id="GO:0006362">
    <property type="term" value="P:transcription elongation by RNA polymerase I"/>
    <property type="evidence" value="ECO:0007669"/>
    <property type="project" value="TreeGrafter"/>
</dbReference>
<dbReference type="GO" id="GO:0006366">
    <property type="term" value="P:transcription by RNA polymerase II"/>
    <property type="evidence" value="ECO:0007669"/>
    <property type="project" value="TreeGrafter"/>
</dbReference>
<dbReference type="PANTHER" id="PTHR10535">
    <property type="entry name" value="DNA-DIRECTED RNA POLYMERASES I, II, AND III SUBUNIT RPABC1"/>
    <property type="match status" value="1"/>
</dbReference>
<comment type="catalytic activity">
    <reaction evidence="5">
        <text>RNA(n) + a ribonucleoside 5'-triphosphate = RNA(n+1) + diphosphate</text>
        <dbReference type="Rhea" id="RHEA:21248"/>
        <dbReference type="Rhea" id="RHEA-COMP:14527"/>
        <dbReference type="Rhea" id="RHEA-COMP:17342"/>
        <dbReference type="ChEBI" id="CHEBI:33019"/>
        <dbReference type="ChEBI" id="CHEBI:61557"/>
        <dbReference type="ChEBI" id="CHEBI:140395"/>
        <dbReference type="EC" id="2.7.7.6"/>
    </reaction>
</comment>
<keyword evidence="5" id="KW-0963">Cytoplasm</keyword>
<comment type="similarity">
    <text evidence="4 5">Belongs to the archaeal Rpo5/eukaryotic RPB5 RNA polymerase subunit family.</text>
</comment>
<dbReference type="InterPro" id="IPR035913">
    <property type="entry name" value="RPB5-like_sf"/>
</dbReference>
<dbReference type="Proteomes" id="UP000740329">
    <property type="component" value="Unassembled WGS sequence"/>
</dbReference>
<sequence>MKLLSHNMVPKHELIEKEEIPLLLKQYNIKIQQLPKLLDIDPVVIEIGAKEGDVVKITRPSETAGETVYFRLVVPTNI</sequence>